<dbReference type="AlphaFoldDB" id="A0A3A4ZJG3"/>
<dbReference type="Pfam" id="PF02325">
    <property type="entry name" value="CCB3_YggT"/>
    <property type="match status" value="1"/>
</dbReference>
<name>A0A3A4ZJG3_UNCKA</name>
<keyword evidence="1" id="KW-0812">Transmembrane</keyword>
<comment type="caution">
    <text evidence="2">The sequence shown here is derived from an EMBL/GenBank/DDBJ whole genome shotgun (WGS) entry which is preliminary data.</text>
</comment>
<accession>A0A3A4ZJG3</accession>
<keyword evidence="1" id="KW-1133">Transmembrane helix</keyword>
<dbReference type="EMBL" id="QZJF01000017">
    <property type="protein sequence ID" value="RJR26987.1"/>
    <property type="molecule type" value="Genomic_DNA"/>
</dbReference>
<protein>
    <submittedName>
        <fullName evidence="2">YggT family protein</fullName>
    </submittedName>
</protein>
<feature type="transmembrane region" description="Helical" evidence="1">
    <location>
        <begin position="67"/>
        <end position="87"/>
    </location>
</feature>
<sequence>MFIYRSLGLITNLIFNFIGLVLMLRIGFVFFGANETAPFVAWVYTTSEPLLRPFQNMFPTEKTTDGFVVEISSLFALLAYMFLAFFAQEILENFSELLGRKSKKESVKNE</sequence>
<proteinExistence type="predicted"/>
<dbReference type="InterPro" id="IPR003425">
    <property type="entry name" value="CCB3/YggT"/>
</dbReference>
<evidence type="ECO:0000313" key="3">
    <source>
        <dbReference type="Proteomes" id="UP000265540"/>
    </source>
</evidence>
<feature type="transmembrane region" description="Helical" evidence="1">
    <location>
        <begin position="12"/>
        <end position="33"/>
    </location>
</feature>
<dbReference type="Proteomes" id="UP000265540">
    <property type="component" value="Unassembled WGS sequence"/>
</dbReference>
<gene>
    <name evidence="2" type="ORF">C4561_04395</name>
</gene>
<organism evidence="2 3">
    <name type="scientific">candidate division WWE3 bacterium</name>
    <dbReference type="NCBI Taxonomy" id="2053526"/>
    <lineage>
        <taxon>Bacteria</taxon>
        <taxon>Katanobacteria</taxon>
    </lineage>
</organism>
<reference evidence="2 3" key="1">
    <citation type="journal article" date="2017" name="ISME J.">
        <title>Energy and carbon metabolisms in a deep terrestrial subsurface fluid microbial community.</title>
        <authorList>
            <person name="Momper L."/>
            <person name="Jungbluth S.P."/>
            <person name="Lee M.D."/>
            <person name="Amend J.P."/>
        </authorList>
    </citation>
    <scope>NUCLEOTIDE SEQUENCE [LARGE SCALE GENOMIC DNA]</scope>
    <source>
        <strain evidence="2">SURF_46</strain>
    </source>
</reference>
<dbReference type="GO" id="GO:0016020">
    <property type="term" value="C:membrane"/>
    <property type="evidence" value="ECO:0007669"/>
    <property type="project" value="InterPro"/>
</dbReference>
<evidence type="ECO:0000313" key="2">
    <source>
        <dbReference type="EMBL" id="RJR26987.1"/>
    </source>
</evidence>
<keyword evidence="1" id="KW-0472">Membrane</keyword>
<evidence type="ECO:0000256" key="1">
    <source>
        <dbReference type="SAM" id="Phobius"/>
    </source>
</evidence>